<dbReference type="EMBL" id="JAYKXN010000008">
    <property type="protein sequence ID" value="KAK7263194.1"/>
    <property type="molecule type" value="Genomic_DNA"/>
</dbReference>
<dbReference type="Proteomes" id="UP001359559">
    <property type="component" value="Unassembled WGS sequence"/>
</dbReference>
<dbReference type="InterPro" id="IPR001757">
    <property type="entry name" value="P_typ_ATPase"/>
</dbReference>
<comment type="similarity">
    <text evidence="2">Belongs to the cation transport ATPase (P-type) (TC 3.A.3) family. Type IB subfamily.</text>
</comment>
<sequence length="322" mass="34662">MVSKSIFGRAVVDHSEGKDLPSVSVESFEYFPGRGLTATVNSIESGAGGAKLLKASLGSIDFITSFWQSDESKKIKEAVNTSSYGSEFVHAALSVDKKVTLIHLEDRPRPGVFNVIRELQDEAMFRVMMLTGDHEFSARRVASAVGINEFHCNLKPEDKLSHVKDISRDMGGGLIMVGEGINDAPALAAATVGIVLAHRASATAIAVADILLLRENISAVPFCIAKSRQTTSLIKQNVALALTCIVMASLPSVLGFLPLWLTVLLHEGGTLLVCLNSIRGLNEPSWSWKQDVLNLFGEFKSRLLSLKTNITGPSNTITTANL</sequence>
<evidence type="ECO:0000256" key="5">
    <source>
        <dbReference type="ARBA" id="ARBA00022741"/>
    </source>
</evidence>
<dbReference type="InterPro" id="IPR023214">
    <property type="entry name" value="HAD_sf"/>
</dbReference>
<dbReference type="Gene3D" id="3.40.1110.10">
    <property type="entry name" value="Calcium-transporting ATPase, cytoplasmic domain N"/>
    <property type="match status" value="1"/>
</dbReference>
<dbReference type="Gene3D" id="3.40.50.1000">
    <property type="entry name" value="HAD superfamily/HAD-like"/>
    <property type="match status" value="1"/>
</dbReference>
<protein>
    <submittedName>
        <fullName evidence="12">Uncharacterized protein</fullName>
    </submittedName>
</protein>
<evidence type="ECO:0000256" key="10">
    <source>
        <dbReference type="ARBA" id="ARBA00023136"/>
    </source>
</evidence>
<dbReference type="GO" id="GO:0005524">
    <property type="term" value="F:ATP binding"/>
    <property type="evidence" value="ECO:0007669"/>
    <property type="project" value="UniProtKB-KW"/>
</dbReference>
<evidence type="ECO:0000256" key="1">
    <source>
        <dbReference type="ARBA" id="ARBA00004141"/>
    </source>
</evidence>
<evidence type="ECO:0000256" key="9">
    <source>
        <dbReference type="ARBA" id="ARBA00022989"/>
    </source>
</evidence>
<evidence type="ECO:0000313" key="13">
    <source>
        <dbReference type="Proteomes" id="UP001359559"/>
    </source>
</evidence>
<keyword evidence="7" id="KW-0460">Magnesium</keyword>
<dbReference type="GO" id="GO:0046872">
    <property type="term" value="F:metal ion binding"/>
    <property type="evidence" value="ECO:0007669"/>
    <property type="project" value="UniProtKB-KW"/>
</dbReference>
<comment type="caution">
    <text evidence="12">The sequence shown here is derived from an EMBL/GenBank/DDBJ whole genome shotgun (WGS) entry which is preliminary data.</text>
</comment>
<dbReference type="AlphaFoldDB" id="A0AAN9EU60"/>
<keyword evidence="13" id="KW-1185">Reference proteome</keyword>
<evidence type="ECO:0000313" key="12">
    <source>
        <dbReference type="EMBL" id="KAK7263194.1"/>
    </source>
</evidence>
<keyword evidence="10 11" id="KW-0472">Membrane</keyword>
<evidence type="ECO:0000256" key="11">
    <source>
        <dbReference type="SAM" id="Phobius"/>
    </source>
</evidence>
<gene>
    <name evidence="12" type="ORF">RJT34_30781</name>
</gene>
<dbReference type="PANTHER" id="PTHR43079">
    <property type="entry name" value="PROBABLE CADMIUM/ZINC-TRANSPORTING ATPASE HMA1"/>
    <property type="match status" value="1"/>
</dbReference>
<keyword evidence="9 11" id="KW-1133">Transmembrane helix</keyword>
<evidence type="ECO:0000256" key="3">
    <source>
        <dbReference type="ARBA" id="ARBA00022692"/>
    </source>
</evidence>
<evidence type="ECO:0000256" key="4">
    <source>
        <dbReference type="ARBA" id="ARBA00022723"/>
    </source>
</evidence>
<dbReference type="Pfam" id="PF00702">
    <property type="entry name" value="Hydrolase"/>
    <property type="match status" value="1"/>
</dbReference>
<dbReference type="InterPro" id="IPR051949">
    <property type="entry name" value="Cation_Transport_ATPase"/>
</dbReference>
<evidence type="ECO:0000256" key="6">
    <source>
        <dbReference type="ARBA" id="ARBA00022840"/>
    </source>
</evidence>
<reference evidence="12 13" key="1">
    <citation type="submission" date="2024-01" db="EMBL/GenBank/DDBJ databases">
        <title>The genomes of 5 underutilized Papilionoideae crops provide insights into root nodulation and disease resistance.</title>
        <authorList>
            <person name="Yuan L."/>
        </authorList>
    </citation>
    <scope>NUCLEOTIDE SEQUENCE [LARGE SCALE GENOMIC DNA]</scope>
    <source>
        <strain evidence="12">LY-2023</strain>
        <tissue evidence="12">Leaf</tissue>
    </source>
</reference>
<feature type="transmembrane region" description="Helical" evidence="11">
    <location>
        <begin position="238"/>
        <end position="261"/>
    </location>
</feature>
<accession>A0AAN9EU60</accession>
<dbReference type="NCBIfam" id="TIGR01494">
    <property type="entry name" value="ATPase_P-type"/>
    <property type="match status" value="1"/>
</dbReference>
<dbReference type="GO" id="GO:0016887">
    <property type="term" value="F:ATP hydrolysis activity"/>
    <property type="evidence" value="ECO:0007669"/>
    <property type="project" value="InterPro"/>
</dbReference>
<dbReference type="GO" id="GO:0016020">
    <property type="term" value="C:membrane"/>
    <property type="evidence" value="ECO:0007669"/>
    <property type="project" value="UniProtKB-SubCell"/>
</dbReference>
<dbReference type="InterPro" id="IPR023299">
    <property type="entry name" value="ATPase_P-typ_cyto_dom_N"/>
</dbReference>
<proteinExistence type="inferred from homology"/>
<dbReference type="SUPFAM" id="SSF56784">
    <property type="entry name" value="HAD-like"/>
    <property type="match status" value="1"/>
</dbReference>
<keyword evidence="5" id="KW-0547">Nucleotide-binding</keyword>
<keyword evidence="3 11" id="KW-0812">Transmembrane</keyword>
<comment type="subcellular location">
    <subcellularLocation>
        <location evidence="1">Membrane</location>
        <topology evidence="1">Multi-pass membrane protein</topology>
    </subcellularLocation>
</comment>
<keyword evidence="4" id="KW-0479">Metal-binding</keyword>
<organism evidence="12 13">
    <name type="scientific">Clitoria ternatea</name>
    <name type="common">Butterfly pea</name>
    <dbReference type="NCBI Taxonomy" id="43366"/>
    <lineage>
        <taxon>Eukaryota</taxon>
        <taxon>Viridiplantae</taxon>
        <taxon>Streptophyta</taxon>
        <taxon>Embryophyta</taxon>
        <taxon>Tracheophyta</taxon>
        <taxon>Spermatophyta</taxon>
        <taxon>Magnoliopsida</taxon>
        <taxon>eudicotyledons</taxon>
        <taxon>Gunneridae</taxon>
        <taxon>Pentapetalae</taxon>
        <taxon>rosids</taxon>
        <taxon>fabids</taxon>
        <taxon>Fabales</taxon>
        <taxon>Fabaceae</taxon>
        <taxon>Papilionoideae</taxon>
        <taxon>50 kb inversion clade</taxon>
        <taxon>NPAAA clade</taxon>
        <taxon>indigoferoid/millettioid clade</taxon>
        <taxon>Phaseoleae</taxon>
        <taxon>Clitoria</taxon>
    </lineage>
</organism>
<dbReference type="InterPro" id="IPR036412">
    <property type="entry name" value="HAD-like_sf"/>
</dbReference>
<evidence type="ECO:0000256" key="2">
    <source>
        <dbReference type="ARBA" id="ARBA00006024"/>
    </source>
</evidence>
<dbReference type="PRINTS" id="PR00119">
    <property type="entry name" value="CATATPASE"/>
</dbReference>
<evidence type="ECO:0000256" key="8">
    <source>
        <dbReference type="ARBA" id="ARBA00022967"/>
    </source>
</evidence>
<keyword evidence="6" id="KW-0067">ATP-binding</keyword>
<dbReference type="PANTHER" id="PTHR43079:SF1">
    <property type="entry name" value="CADMIUM_ZINC-TRANSPORTING ATPASE HMA1, CHLOROPLASTIC-RELATED"/>
    <property type="match status" value="1"/>
</dbReference>
<keyword evidence="8" id="KW-1278">Translocase</keyword>
<name>A0AAN9EU60_CLITE</name>
<evidence type="ECO:0000256" key="7">
    <source>
        <dbReference type="ARBA" id="ARBA00022842"/>
    </source>
</evidence>
<dbReference type="PRINTS" id="PR00120">
    <property type="entry name" value="HATPASE"/>
</dbReference>